<dbReference type="EMBL" id="JAWWMZ010000009">
    <property type="protein sequence ID" value="MDX4956083.1"/>
    <property type="molecule type" value="Genomic_DNA"/>
</dbReference>
<dbReference type="Pfam" id="PF10053">
    <property type="entry name" value="DUF2290"/>
    <property type="match status" value="1"/>
</dbReference>
<gene>
    <name evidence="1" type="ORF">SGN30_21910</name>
</gene>
<organism evidence="1 2">
    <name type="scientific">Delftia acidovorans</name>
    <name type="common">Pseudomonas acidovorans</name>
    <name type="synonym">Comamonas acidovorans</name>
    <dbReference type="NCBI Taxonomy" id="80866"/>
    <lineage>
        <taxon>Bacteria</taxon>
        <taxon>Pseudomonadati</taxon>
        <taxon>Pseudomonadota</taxon>
        <taxon>Betaproteobacteria</taxon>
        <taxon>Burkholderiales</taxon>
        <taxon>Comamonadaceae</taxon>
        <taxon>Delftia</taxon>
    </lineage>
</organism>
<dbReference type="RefSeq" id="WP_319075460.1">
    <property type="nucleotide sequence ID" value="NZ_JAWWMZ010000009.1"/>
</dbReference>
<name>A0AAJ2R592_DELAC</name>
<reference evidence="1" key="1">
    <citation type="submission" date="2023-11" db="EMBL/GenBank/DDBJ databases">
        <title>Identification and selenium tolerance of Delftia acidovorans R3-25.</title>
        <authorList>
            <person name="Zhang S."/>
            <person name="Liu Y."/>
            <person name="Guo Y."/>
        </authorList>
    </citation>
    <scope>NUCLEOTIDE SEQUENCE</scope>
    <source>
        <strain evidence="1">R3-25</strain>
    </source>
</reference>
<evidence type="ECO:0000313" key="1">
    <source>
        <dbReference type="EMBL" id="MDX4956083.1"/>
    </source>
</evidence>
<proteinExistence type="predicted"/>
<protein>
    <submittedName>
        <fullName evidence="1">DUF2290 domain-containing protein</fullName>
    </submittedName>
</protein>
<sequence>MKYNDVHGQLNKIFARVIETGVSVQQNFPVFSNTGSGQSLGSLAGSSVALRNVAYYDIYKELESNQLFHIKLPDGGLLVFQYSFDTTGTLRKHRLGFFPSPTLPTMEEAPELYRYDELYGDILSNQIVRFPIRFDFDPENYRPRYHAHSHLTLGQFENCRIPLTHAVSPNGFLLFILRNFYHKLYLRHSNAFEKKLAICMTTSCITDQERSLPHFGFTQ</sequence>
<comment type="caution">
    <text evidence="1">The sequence shown here is derived from an EMBL/GenBank/DDBJ whole genome shotgun (WGS) entry which is preliminary data.</text>
</comment>
<dbReference type="Proteomes" id="UP001287445">
    <property type="component" value="Unassembled WGS sequence"/>
</dbReference>
<accession>A0AAJ2R592</accession>
<dbReference type="InterPro" id="IPR018742">
    <property type="entry name" value="DUF2290"/>
</dbReference>
<dbReference type="AlphaFoldDB" id="A0AAJ2R592"/>
<evidence type="ECO:0000313" key="2">
    <source>
        <dbReference type="Proteomes" id="UP001287445"/>
    </source>
</evidence>